<dbReference type="AlphaFoldDB" id="A0A1F5F595"/>
<protein>
    <submittedName>
        <fullName evidence="1">Uncharacterized protein</fullName>
    </submittedName>
</protein>
<reference evidence="1 2" key="1">
    <citation type="journal article" date="2016" name="Nat. Commun.">
        <title>Thousands of microbial genomes shed light on interconnected biogeochemical processes in an aquifer system.</title>
        <authorList>
            <person name="Anantharaman K."/>
            <person name="Brown C.T."/>
            <person name="Hug L.A."/>
            <person name="Sharon I."/>
            <person name="Castelle C.J."/>
            <person name="Probst A.J."/>
            <person name="Thomas B.C."/>
            <person name="Singh A."/>
            <person name="Wilkins M.J."/>
            <person name="Karaoz U."/>
            <person name="Brodie E.L."/>
            <person name="Williams K.H."/>
            <person name="Hubbard S.S."/>
            <person name="Banfield J.F."/>
        </authorList>
    </citation>
    <scope>NUCLEOTIDE SEQUENCE [LARGE SCALE GENOMIC DNA]</scope>
</reference>
<comment type="caution">
    <text evidence="1">The sequence shown here is derived from an EMBL/GenBank/DDBJ whole genome shotgun (WGS) entry which is preliminary data.</text>
</comment>
<organism evidence="1 2">
    <name type="scientific">Candidatus Coatesbacteria bacterium RBG_13_66_14</name>
    <dbReference type="NCBI Taxonomy" id="1817816"/>
    <lineage>
        <taxon>Bacteria</taxon>
        <taxon>Candidatus Coatesiibacteriota</taxon>
    </lineage>
</organism>
<gene>
    <name evidence="1" type="ORF">A2Y64_00420</name>
</gene>
<dbReference type="Proteomes" id="UP000177187">
    <property type="component" value="Unassembled WGS sequence"/>
</dbReference>
<proteinExistence type="predicted"/>
<sequence length="165" mass="18539">MRVQELVPADEIGTSGWVTKIEWQAAYAATDARFFDLELKLCHTPLDELTDRFDDNYGGNTPELVAEADPLSVTAGADEWFAVPDMTPYHYDGAQNLLVEVRWRVDNEKEVDCWSWASDRLRYLSNYGYDAESGTPSVKANRLRLTLEPEQAVAGTSWGVIKAGF</sequence>
<dbReference type="EMBL" id="MFAF01000092">
    <property type="protein sequence ID" value="OGD74817.1"/>
    <property type="molecule type" value="Genomic_DNA"/>
</dbReference>
<name>A0A1F5F595_9BACT</name>
<evidence type="ECO:0000313" key="2">
    <source>
        <dbReference type="Proteomes" id="UP000177187"/>
    </source>
</evidence>
<accession>A0A1F5F595</accession>
<evidence type="ECO:0000313" key="1">
    <source>
        <dbReference type="EMBL" id="OGD74817.1"/>
    </source>
</evidence>